<dbReference type="RefSeq" id="WP_027263217.1">
    <property type="nucleotide sequence ID" value="NZ_FPAW01000001.1"/>
</dbReference>
<dbReference type="PANTHER" id="PTHR34848:SF1">
    <property type="entry name" value="BIFUNCTIONAL ADENOSYLCOBALAMIN BIOSYNTHESIS PROTEIN COBU"/>
    <property type="match status" value="1"/>
</dbReference>
<gene>
    <name evidence="17" type="ORF">SAMN05216236_101275</name>
</gene>
<dbReference type="PIRSF" id="PIRSF006135">
    <property type="entry name" value="CobU"/>
    <property type="match status" value="1"/>
</dbReference>
<organism evidence="17 18">
    <name type="scientific">Sedimentitalea nanhaiensis</name>
    <dbReference type="NCBI Taxonomy" id="999627"/>
    <lineage>
        <taxon>Bacteria</taxon>
        <taxon>Pseudomonadati</taxon>
        <taxon>Pseudomonadota</taxon>
        <taxon>Alphaproteobacteria</taxon>
        <taxon>Rhodobacterales</taxon>
        <taxon>Paracoccaceae</taxon>
        <taxon>Sedimentitalea</taxon>
    </lineage>
</organism>
<comment type="catalytic activity">
    <reaction evidence="3">
        <text>adenosylcob(III)inamide + GTP = adenosylcob(III)inamide phosphate + GDP + H(+)</text>
        <dbReference type="Rhea" id="RHEA:15765"/>
        <dbReference type="ChEBI" id="CHEBI:2480"/>
        <dbReference type="ChEBI" id="CHEBI:15378"/>
        <dbReference type="ChEBI" id="CHEBI:37565"/>
        <dbReference type="ChEBI" id="CHEBI:58189"/>
        <dbReference type="ChEBI" id="CHEBI:58502"/>
        <dbReference type="EC" id="2.7.1.156"/>
    </reaction>
</comment>
<feature type="active site" description="GMP-histidine intermediate" evidence="15">
    <location>
        <position position="51"/>
    </location>
</feature>
<evidence type="ECO:0000256" key="5">
    <source>
        <dbReference type="ARBA" id="ARBA00004692"/>
    </source>
</evidence>
<dbReference type="UniPathway" id="UPA00148">
    <property type="reaction ID" value="UER00236"/>
</dbReference>
<keyword evidence="18" id="KW-1185">Reference proteome</keyword>
<evidence type="ECO:0000256" key="12">
    <source>
        <dbReference type="ARBA" id="ARBA00022840"/>
    </source>
</evidence>
<dbReference type="GO" id="GO:0008820">
    <property type="term" value="F:cobinamide phosphate guanylyltransferase activity"/>
    <property type="evidence" value="ECO:0007669"/>
    <property type="project" value="UniProtKB-UniRule"/>
</dbReference>
<evidence type="ECO:0000256" key="2">
    <source>
        <dbReference type="ARBA" id="ARBA00000711"/>
    </source>
</evidence>
<comment type="pathway">
    <text evidence="5 14">Cofactor biosynthesis; adenosylcobalamin biosynthesis; adenosylcobalamin from cob(II)yrinate a,c-diamide: step 6/7.</text>
</comment>
<feature type="binding site" evidence="16">
    <location>
        <begin position="35"/>
        <end position="37"/>
    </location>
    <ligand>
        <name>GTP</name>
        <dbReference type="ChEBI" id="CHEBI:37565"/>
    </ligand>
</feature>
<evidence type="ECO:0000256" key="15">
    <source>
        <dbReference type="PIRSR" id="PIRSR006135-1"/>
    </source>
</evidence>
<keyword evidence="9 14" id="KW-0808">Transferase</keyword>
<keyword evidence="12 14" id="KW-0067">ATP-binding</keyword>
<dbReference type="InterPro" id="IPR003203">
    <property type="entry name" value="CobU/CobP"/>
</dbReference>
<evidence type="ECO:0000256" key="11">
    <source>
        <dbReference type="ARBA" id="ARBA00022777"/>
    </source>
</evidence>
<evidence type="ECO:0000256" key="6">
    <source>
        <dbReference type="ARBA" id="ARBA00005159"/>
    </source>
</evidence>
<evidence type="ECO:0000256" key="14">
    <source>
        <dbReference type="PIRNR" id="PIRNR006135"/>
    </source>
</evidence>
<name>A0A1I6XH80_9RHOB</name>
<evidence type="ECO:0000256" key="13">
    <source>
        <dbReference type="ARBA" id="ARBA00023134"/>
    </source>
</evidence>
<evidence type="ECO:0000256" key="9">
    <source>
        <dbReference type="ARBA" id="ARBA00022679"/>
    </source>
</evidence>
<dbReference type="STRING" id="999627.SAMN05216236_101275"/>
<keyword evidence="10 14" id="KW-0547">Nucleotide-binding</keyword>
<feature type="binding site" evidence="16">
    <location>
        <position position="84"/>
    </location>
    <ligand>
        <name>GTP</name>
        <dbReference type="ChEBI" id="CHEBI:37565"/>
    </ligand>
</feature>
<comment type="catalytic activity">
    <reaction evidence="1 14">
        <text>adenosylcob(III)inamide + ATP = adenosylcob(III)inamide phosphate + ADP + H(+)</text>
        <dbReference type="Rhea" id="RHEA:15769"/>
        <dbReference type="ChEBI" id="CHEBI:2480"/>
        <dbReference type="ChEBI" id="CHEBI:15378"/>
        <dbReference type="ChEBI" id="CHEBI:30616"/>
        <dbReference type="ChEBI" id="CHEBI:58502"/>
        <dbReference type="ChEBI" id="CHEBI:456216"/>
        <dbReference type="EC" id="2.7.1.156"/>
    </reaction>
</comment>
<dbReference type="NCBIfam" id="NF004469">
    <property type="entry name" value="PRK05800.1"/>
    <property type="match status" value="1"/>
</dbReference>
<evidence type="ECO:0000256" key="4">
    <source>
        <dbReference type="ARBA" id="ARBA00003889"/>
    </source>
</evidence>
<dbReference type="AlphaFoldDB" id="A0A1I6XH80"/>
<dbReference type="InterPro" id="IPR027417">
    <property type="entry name" value="P-loop_NTPase"/>
</dbReference>
<evidence type="ECO:0000256" key="1">
    <source>
        <dbReference type="ARBA" id="ARBA00000312"/>
    </source>
</evidence>
<sequence length="173" mass="18189">MHPAVTLVLGGAASGKSDFAESLAVHSGKARVYLATAQAYDAEMRHKIDRHIARRGAGWTTVEAPLDLAPALQGLTGQQVCLLDCATMWLSNQMMAETDIGTAQAGFLSALDACQAQVIVVTNEVGQGVVPDNALARQFREAQGRLNIALATLADRVVQVTAGLPLALKGKLQ</sequence>
<dbReference type="eggNOG" id="COG2087">
    <property type="taxonomic scope" value="Bacteria"/>
</dbReference>
<evidence type="ECO:0000313" key="18">
    <source>
        <dbReference type="Proteomes" id="UP000182466"/>
    </source>
</evidence>
<proteinExistence type="inferred from homology"/>
<comment type="pathway">
    <text evidence="6 14">Cofactor biosynthesis; adenosylcobalamin biosynthesis; adenosylcobalamin from cob(II)yrinate a,c-diamide: step 5/7.</text>
</comment>
<dbReference type="Proteomes" id="UP000182466">
    <property type="component" value="Unassembled WGS sequence"/>
</dbReference>
<comment type="catalytic activity">
    <reaction evidence="2 14">
        <text>adenosylcob(III)inamide phosphate + GTP + H(+) = adenosylcob(III)inamide-GDP + diphosphate</text>
        <dbReference type="Rhea" id="RHEA:22712"/>
        <dbReference type="ChEBI" id="CHEBI:15378"/>
        <dbReference type="ChEBI" id="CHEBI:33019"/>
        <dbReference type="ChEBI" id="CHEBI:37565"/>
        <dbReference type="ChEBI" id="CHEBI:58502"/>
        <dbReference type="ChEBI" id="CHEBI:60487"/>
        <dbReference type="EC" id="2.7.7.62"/>
    </reaction>
</comment>
<evidence type="ECO:0000256" key="3">
    <source>
        <dbReference type="ARBA" id="ARBA00001522"/>
    </source>
</evidence>
<dbReference type="PANTHER" id="PTHR34848">
    <property type="match status" value="1"/>
</dbReference>
<dbReference type="GO" id="GO:0005524">
    <property type="term" value="F:ATP binding"/>
    <property type="evidence" value="ECO:0007669"/>
    <property type="project" value="UniProtKB-UniRule"/>
</dbReference>
<dbReference type="GO" id="GO:0009236">
    <property type="term" value="P:cobalamin biosynthetic process"/>
    <property type="evidence" value="ECO:0007669"/>
    <property type="project" value="UniProtKB-UniRule"/>
</dbReference>
<keyword evidence="17" id="KW-0548">Nucleotidyltransferase</keyword>
<evidence type="ECO:0000256" key="10">
    <source>
        <dbReference type="ARBA" id="ARBA00022741"/>
    </source>
</evidence>
<dbReference type="EC" id="2.7.7.62" evidence="14"/>
<comment type="similarity">
    <text evidence="7 14">Belongs to the CobU/CobP family.</text>
</comment>
<feature type="binding site" evidence="16">
    <location>
        <begin position="10"/>
        <end position="17"/>
    </location>
    <ligand>
        <name>GTP</name>
        <dbReference type="ChEBI" id="CHEBI:37565"/>
    </ligand>
</feature>
<dbReference type="Pfam" id="PF02283">
    <property type="entry name" value="CobU"/>
    <property type="match status" value="1"/>
</dbReference>
<dbReference type="CDD" id="cd00544">
    <property type="entry name" value="CobU"/>
    <property type="match status" value="1"/>
</dbReference>
<dbReference type="Gene3D" id="3.40.50.300">
    <property type="entry name" value="P-loop containing nucleotide triphosphate hydrolases"/>
    <property type="match status" value="1"/>
</dbReference>
<dbReference type="OrthoDB" id="9788370at2"/>
<comment type="function">
    <text evidence="4 14">Catalyzes ATP-dependent phosphorylation of adenosylcobinamide and addition of GMP to adenosylcobinamide phosphate.</text>
</comment>
<dbReference type="GO" id="GO:0043752">
    <property type="term" value="F:adenosylcobinamide kinase activity"/>
    <property type="evidence" value="ECO:0007669"/>
    <property type="project" value="UniProtKB-EC"/>
</dbReference>
<dbReference type="GO" id="GO:0005525">
    <property type="term" value="F:GTP binding"/>
    <property type="evidence" value="ECO:0007669"/>
    <property type="project" value="UniProtKB-UniRule"/>
</dbReference>
<dbReference type="EC" id="2.7.1.156" evidence="14"/>
<accession>A0A1I6XH80</accession>
<keyword evidence="11 14" id="KW-0418">Kinase</keyword>
<dbReference type="SUPFAM" id="SSF52540">
    <property type="entry name" value="P-loop containing nucleoside triphosphate hydrolases"/>
    <property type="match status" value="1"/>
</dbReference>
<keyword evidence="8 14" id="KW-0169">Cobalamin biosynthesis</keyword>
<evidence type="ECO:0000256" key="7">
    <source>
        <dbReference type="ARBA" id="ARBA00007490"/>
    </source>
</evidence>
<evidence type="ECO:0000256" key="8">
    <source>
        <dbReference type="ARBA" id="ARBA00022573"/>
    </source>
</evidence>
<reference evidence="17 18" key="1">
    <citation type="submission" date="2016-10" db="EMBL/GenBank/DDBJ databases">
        <authorList>
            <person name="de Groot N.N."/>
        </authorList>
    </citation>
    <scope>NUCLEOTIDE SEQUENCE [LARGE SCALE GENOMIC DNA]</scope>
    <source>
        <strain evidence="17 18">CGMCC 1.10959</strain>
    </source>
</reference>
<evidence type="ECO:0000313" key="17">
    <source>
        <dbReference type="EMBL" id="SFT37640.1"/>
    </source>
</evidence>
<evidence type="ECO:0000256" key="16">
    <source>
        <dbReference type="PIRSR" id="PIRSR006135-2"/>
    </source>
</evidence>
<keyword evidence="13 14" id="KW-0342">GTP-binding</keyword>
<protein>
    <recommendedName>
        <fullName evidence="14">Bifunctional adenosylcobalamin biosynthesis protein</fullName>
        <ecNumber evidence="14">2.7.1.156</ecNumber>
        <ecNumber evidence="14">2.7.7.62</ecNumber>
    </recommendedName>
</protein>
<dbReference type="EMBL" id="FPAW01000001">
    <property type="protein sequence ID" value="SFT37640.1"/>
    <property type="molecule type" value="Genomic_DNA"/>
</dbReference>
<feature type="binding site" evidence="16">
    <location>
        <position position="63"/>
    </location>
    <ligand>
        <name>GTP</name>
        <dbReference type="ChEBI" id="CHEBI:37565"/>
    </ligand>
</feature>